<evidence type="ECO:0000313" key="3">
    <source>
        <dbReference type="Proteomes" id="UP000193560"/>
    </source>
</evidence>
<evidence type="ECO:0000313" key="2">
    <source>
        <dbReference type="EMBL" id="ORZ04238.1"/>
    </source>
</evidence>
<feature type="region of interest" description="Disordered" evidence="1">
    <location>
        <begin position="1"/>
        <end position="30"/>
    </location>
</feature>
<evidence type="ECO:0000256" key="1">
    <source>
        <dbReference type="SAM" id="MobiDB-lite"/>
    </source>
</evidence>
<sequence length="175" mass="19342">MVKPLLHWSSPSSTGQALPPLVKSPTGQTPPRLVKSFLPPSLPKHQLSLGRLDYIRRAIPGEPSQSKHFGIAFVGCKLFYLSQVKPIQVKSNQAKSNQVKSYRAKSNQAKSNQAKSNQAKSNQVRSNQIKTDQINSNQIKPNEAYSCQSSQIKSIQAYLPKLPYDFLGTLGLVDL</sequence>
<keyword evidence="3" id="KW-1185">Reference proteome</keyword>
<gene>
    <name evidence="2" type="ORF">BCR42DRAFT_444265</name>
</gene>
<dbReference type="OrthoDB" id="3565477at2759"/>
<protein>
    <submittedName>
        <fullName evidence="2">Uncharacterized protein</fullName>
    </submittedName>
</protein>
<dbReference type="AlphaFoldDB" id="A0A1X2HX70"/>
<proteinExistence type="predicted"/>
<accession>A0A1X2HX70</accession>
<name>A0A1X2HX70_9FUNG</name>
<organism evidence="2 3">
    <name type="scientific">Absidia repens</name>
    <dbReference type="NCBI Taxonomy" id="90262"/>
    <lineage>
        <taxon>Eukaryota</taxon>
        <taxon>Fungi</taxon>
        <taxon>Fungi incertae sedis</taxon>
        <taxon>Mucoromycota</taxon>
        <taxon>Mucoromycotina</taxon>
        <taxon>Mucoromycetes</taxon>
        <taxon>Mucorales</taxon>
        <taxon>Cunninghamellaceae</taxon>
        <taxon>Absidia</taxon>
    </lineage>
</organism>
<dbReference type="EMBL" id="MCGE01000052">
    <property type="protein sequence ID" value="ORZ04238.1"/>
    <property type="molecule type" value="Genomic_DNA"/>
</dbReference>
<comment type="caution">
    <text evidence="2">The sequence shown here is derived from an EMBL/GenBank/DDBJ whole genome shotgun (WGS) entry which is preliminary data.</text>
</comment>
<dbReference type="Proteomes" id="UP000193560">
    <property type="component" value="Unassembled WGS sequence"/>
</dbReference>
<reference evidence="2 3" key="1">
    <citation type="submission" date="2016-07" db="EMBL/GenBank/DDBJ databases">
        <title>Pervasive Adenine N6-methylation of Active Genes in Fungi.</title>
        <authorList>
            <consortium name="DOE Joint Genome Institute"/>
            <person name="Mondo S.J."/>
            <person name="Dannebaum R.O."/>
            <person name="Kuo R.C."/>
            <person name="Labutti K."/>
            <person name="Haridas S."/>
            <person name="Kuo A."/>
            <person name="Salamov A."/>
            <person name="Ahrendt S.R."/>
            <person name="Lipzen A."/>
            <person name="Sullivan W."/>
            <person name="Andreopoulos W.B."/>
            <person name="Clum A."/>
            <person name="Lindquist E."/>
            <person name="Daum C."/>
            <person name="Ramamoorthy G.K."/>
            <person name="Gryganskyi A."/>
            <person name="Culley D."/>
            <person name="Magnuson J.K."/>
            <person name="James T.Y."/>
            <person name="O'Malley M.A."/>
            <person name="Stajich J.E."/>
            <person name="Spatafora J.W."/>
            <person name="Visel A."/>
            <person name="Grigoriev I.V."/>
        </authorList>
    </citation>
    <scope>NUCLEOTIDE SEQUENCE [LARGE SCALE GENOMIC DNA]</scope>
    <source>
        <strain evidence="2 3">NRRL 1336</strain>
    </source>
</reference>
<feature type="region of interest" description="Disordered" evidence="1">
    <location>
        <begin position="92"/>
        <end position="135"/>
    </location>
</feature>